<proteinExistence type="predicted"/>
<dbReference type="InterPro" id="IPR002547">
    <property type="entry name" value="tRNA-bd_dom"/>
</dbReference>
<evidence type="ECO:0000256" key="3">
    <source>
        <dbReference type="PROSITE-ProRule" id="PRU00209"/>
    </source>
</evidence>
<keyword evidence="1 3" id="KW-0820">tRNA-binding</keyword>
<sequence length="136" mass="14285">MWSWLNSLLGGQSNQAKTGEQITKFPGVVVGRVLSVNKHPNADRLQLAVVDVGQEQLDIVCGGPNLAVEQLVPVALIGAQLPNGLVIKLATIRGSQSQGMICAEDELGLGTKHETIIVLSGQAKVGGPIDNFLPNN</sequence>
<feature type="domain" description="TRNA-binding" evidence="4">
    <location>
        <begin position="22"/>
        <end position="130"/>
    </location>
</feature>
<dbReference type="NCBIfam" id="NF045760">
    <property type="entry name" value="YtpR"/>
    <property type="match status" value="1"/>
</dbReference>
<keyword evidence="2 3" id="KW-0694">RNA-binding</keyword>
<dbReference type="GO" id="GO:0016874">
    <property type="term" value="F:ligase activity"/>
    <property type="evidence" value="ECO:0007669"/>
    <property type="project" value="UniProtKB-KW"/>
</dbReference>
<evidence type="ECO:0000259" key="4">
    <source>
        <dbReference type="PROSITE" id="PS50886"/>
    </source>
</evidence>
<evidence type="ECO:0000313" key="6">
    <source>
        <dbReference type="Proteomes" id="UP000034048"/>
    </source>
</evidence>
<dbReference type="AlphaFoldDB" id="A0A0G0NRC8"/>
<accession>A0A0G0NRC8</accession>
<gene>
    <name evidence="5" type="ORF">UT42_C0004G0002</name>
</gene>
<organism evidence="5 6">
    <name type="scientific">Candidatus Falkowbacteria bacterium GW2011_GWA2_39_24</name>
    <dbReference type="NCBI Taxonomy" id="1618634"/>
    <lineage>
        <taxon>Bacteria</taxon>
        <taxon>Candidatus Falkowiibacteriota</taxon>
    </lineage>
</organism>
<name>A0A0G0NRC8_9BACT</name>
<dbReference type="InterPro" id="IPR033714">
    <property type="entry name" value="tRNA_bind_bactPheRS"/>
</dbReference>
<protein>
    <submittedName>
        <fullName evidence="5">Phenylalanine-tRNA ligase beta subunit</fullName>
    </submittedName>
</protein>
<dbReference type="GO" id="GO:0000049">
    <property type="term" value="F:tRNA binding"/>
    <property type="evidence" value="ECO:0007669"/>
    <property type="project" value="UniProtKB-UniRule"/>
</dbReference>
<comment type="caution">
    <text evidence="5">The sequence shown here is derived from an EMBL/GenBank/DDBJ whole genome shotgun (WGS) entry which is preliminary data.</text>
</comment>
<evidence type="ECO:0000313" key="5">
    <source>
        <dbReference type="EMBL" id="KKR15331.1"/>
    </source>
</evidence>
<reference evidence="5 6" key="1">
    <citation type="journal article" date="2015" name="Nature">
        <title>rRNA introns, odd ribosomes, and small enigmatic genomes across a large radiation of phyla.</title>
        <authorList>
            <person name="Brown C.T."/>
            <person name="Hug L.A."/>
            <person name="Thomas B.C."/>
            <person name="Sharon I."/>
            <person name="Castelle C.J."/>
            <person name="Singh A."/>
            <person name="Wilkins M.J."/>
            <person name="Williams K.H."/>
            <person name="Banfield J.F."/>
        </authorList>
    </citation>
    <scope>NUCLEOTIDE SEQUENCE [LARGE SCALE GENOMIC DNA]</scope>
</reference>
<dbReference type="Gene3D" id="2.40.50.140">
    <property type="entry name" value="Nucleic acid-binding proteins"/>
    <property type="match status" value="1"/>
</dbReference>
<dbReference type="EMBL" id="LBWS01000004">
    <property type="protein sequence ID" value="KKR15331.1"/>
    <property type="molecule type" value="Genomic_DNA"/>
</dbReference>
<keyword evidence="5" id="KW-0436">Ligase</keyword>
<dbReference type="InterPro" id="IPR012340">
    <property type="entry name" value="NA-bd_OB-fold"/>
</dbReference>
<dbReference type="Proteomes" id="UP000034048">
    <property type="component" value="Unassembled WGS sequence"/>
</dbReference>
<dbReference type="Pfam" id="PF01588">
    <property type="entry name" value="tRNA_bind"/>
    <property type="match status" value="1"/>
</dbReference>
<dbReference type="CDD" id="cd02796">
    <property type="entry name" value="tRNA_bind_bactPheRS"/>
    <property type="match status" value="1"/>
</dbReference>
<dbReference type="PATRIC" id="fig|1618634.3.peg.49"/>
<evidence type="ECO:0000256" key="2">
    <source>
        <dbReference type="ARBA" id="ARBA00022884"/>
    </source>
</evidence>
<evidence type="ECO:0000256" key="1">
    <source>
        <dbReference type="ARBA" id="ARBA00022555"/>
    </source>
</evidence>
<dbReference type="SUPFAM" id="SSF50249">
    <property type="entry name" value="Nucleic acid-binding proteins"/>
    <property type="match status" value="1"/>
</dbReference>
<dbReference type="FunFam" id="2.40.50.140:FF:000045">
    <property type="entry name" value="Phenylalanine--tRNA ligase beta subunit"/>
    <property type="match status" value="1"/>
</dbReference>
<dbReference type="PROSITE" id="PS50886">
    <property type="entry name" value="TRBD"/>
    <property type="match status" value="1"/>
</dbReference>